<reference evidence="12 13" key="1">
    <citation type="submission" date="2018-08" db="EMBL/GenBank/DDBJ databases">
        <title>Wenzhouxiangella salilacus sp. nov., a novel bacterium isolated from a saline lake in Xinjiang Province, China.</title>
        <authorList>
            <person name="Han S."/>
        </authorList>
    </citation>
    <scope>NUCLEOTIDE SEQUENCE [LARGE SCALE GENOMIC DNA]</scope>
    <source>
        <strain evidence="12 13">XDB06</strain>
    </source>
</reference>
<dbReference type="EC" id="5.1.3.2" evidence="5 10"/>
<keyword evidence="9 10" id="KW-0119">Carbohydrate metabolism</keyword>
<evidence type="ECO:0000259" key="11">
    <source>
        <dbReference type="Pfam" id="PF01370"/>
    </source>
</evidence>
<evidence type="ECO:0000256" key="7">
    <source>
        <dbReference type="ARBA" id="ARBA00023027"/>
    </source>
</evidence>
<evidence type="ECO:0000256" key="1">
    <source>
        <dbReference type="ARBA" id="ARBA00000083"/>
    </source>
</evidence>
<dbReference type="InterPro" id="IPR001509">
    <property type="entry name" value="Epimerase_deHydtase"/>
</dbReference>
<evidence type="ECO:0000256" key="6">
    <source>
        <dbReference type="ARBA" id="ARBA00018569"/>
    </source>
</evidence>
<evidence type="ECO:0000256" key="8">
    <source>
        <dbReference type="ARBA" id="ARBA00023235"/>
    </source>
</evidence>
<evidence type="ECO:0000256" key="2">
    <source>
        <dbReference type="ARBA" id="ARBA00001911"/>
    </source>
</evidence>
<comment type="caution">
    <text evidence="12">The sequence shown here is derived from an EMBL/GenBank/DDBJ whole genome shotgun (WGS) entry which is preliminary data.</text>
</comment>
<evidence type="ECO:0000256" key="4">
    <source>
        <dbReference type="ARBA" id="ARBA00007637"/>
    </source>
</evidence>
<keyword evidence="8 10" id="KW-0413">Isomerase</keyword>
<comment type="similarity">
    <text evidence="4 10">Belongs to the NAD(P)-dependent epimerase/dehydratase family.</text>
</comment>
<proteinExistence type="inferred from homology"/>
<comment type="catalytic activity">
    <reaction evidence="1 10">
        <text>UDP-alpha-D-glucose = UDP-alpha-D-galactose</text>
        <dbReference type="Rhea" id="RHEA:22168"/>
        <dbReference type="ChEBI" id="CHEBI:58885"/>
        <dbReference type="ChEBI" id="CHEBI:66914"/>
        <dbReference type="EC" id="5.1.3.2"/>
    </reaction>
</comment>
<dbReference type="GO" id="GO:0003978">
    <property type="term" value="F:UDP-glucose 4-epimerase activity"/>
    <property type="evidence" value="ECO:0007669"/>
    <property type="project" value="UniProtKB-UniRule"/>
</dbReference>
<dbReference type="PANTHER" id="PTHR43725:SF53">
    <property type="entry name" value="UDP-ARABINOSE 4-EPIMERASE 1"/>
    <property type="match status" value="1"/>
</dbReference>
<keyword evidence="13" id="KW-1185">Reference proteome</keyword>
<dbReference type="RefSeq" id="WP_116649891.1">
    <property type="nucleotide sequence ID" value="NZ_QUZK01000018.1"/>
</dbReference>
<dbReference type="EMBL" id="QUZK01000018">
    <property type="protein sequence ID" value="RFF31585.1"/>
    <property type="molecule type" value="Genomic_DNA"/>
</dbReference>
<sequence length="343" mass="37752">MRRIPSILVTGGAGYIGSHVVAQLGEQGERIVVLDNLSTGHSKAVLFGRLVVGDIGNRKLLAALFREYEFEAVLHFAARTVVPESVARPLEYYDCNTARARTLMSACVEHGVKYFIFSSTAAVYGEPPGGTASEHTSPAPLNPYGRSKLMTEWMLQDACNASAMRYVILRYFNVAGCDGAGRIGQDTPGATHLVKVACQHATGQRPHLSIYGTDYATQDGTCIRDYIHVEDLADAHLQALAYLRGNNESLIANCGYGHGFSVREVLETVRRISGQRLDIRESERRPGDMAVVVADNSRIRARLGWKPTRDDIDLIVNSALNWERNMTARRTLEGMQCVARPNQ</sequence>
<evidence type="ECO:0000313" key="13">
    <source>
        <dbReference type="Proteomes" id="UP000260351"/>
    </source>
</evidence>
<keyword evidence="7 10" id="KW-0520">NAD</keyword>
<dbReference type="NCBIfam" id="TIGR01179">
    <property type="entry name" value="galE"/>
    <property type="match status" value="1"/>
</dbReference>
<dbReference type="OrthoDB" id="9803010at2"/>
<dbReference type="AlphaFoldDB" id="A0A3E1KC03"/>
<dbReference type="Gene3D" id="3.90.25.10">
    <property type="entry name" value="UDP-galactose 4-epimerase, domain 1"/>
    <property type="match status" value="1"/>
</dbReference>
<gene>
    <name evidence="12" type="primary">galE</name>
    <name evidence="12" type="ORF">DZC52_04290</name>
</gene>
<dbReference type="GO" id="GO:0033499">
    <property type="term" value="P:galactose catabolic process via UDP-galactose, Leloir pathway"/>
    <property type="evidence" value="ECO:0007669"/>
    <property type="project" value="TreeGrafter"/>
</dbReference>
<evidence type="ECO:0000313" key="12">
    <source>
        <dbReference type="EMBL" id="RFF31585.1"/>
    </source>
</evidence>
<feature type="domain" description="NAD-dependent epimerase/dehydratase" evidence="11">
    <location>
        <begin position="7"/>
        <end position="253"/>
    </location>
</feature>
<dbReference type="UniPathway" id="UPA00214"/>
<comment type="subunit">
    <text evidence="10">Homodimer.</text>
</comment>
<name>A0A3E1KC03_9GAMM</name>
<dbReference type="SUPFAM" id="SSF51735">
    <property type="entry name" value="NAD(P)-binding Rossmann-fold domains"/>
    <property type="match status" value="1"/>
</dbReference>
<comment type="pathway">
    <text evidence="3 10">Carbohydrate metabolism; galactose metabolism.</text>
</comment>
<protein>
    <recommendedName>
        <fullName evidence="6 10">UDP-glucose 4-epimerase</fullName>
        <ecNumber evidence="5 10">5.1.3.2</ecNumber>
    </recommendedName>
</protein>
<organism evidence="12 13">
    <name type="scientific">Wenzhouxiangella sediminis</name>
    <dbReference type="NCBI Taxonomy" id="1792836"/>
    <lineage>
        <taxon>Bacteria</taxon>
        <taxon>Pseudomonadati</taxon>
        <taxon>Pseudomonadota</taxon>
        <taxon>Gammaproteobacteria</taxon>
        <taxon>Chromatiales</taxon>
        <taxon>Wenzhouxiangellaceae</taxon>
        <taxon>Wenzhouxiangella</taxon>
    </lineage>
</organism>
<dbReference type="PANTHER" id="PTHR43725">
    <property type="entry name" value="UDP-GLUCOSE 4-EPIMERASE"/>
    <property type="match status" value="1"/>
</dbReference>
<dbReference type="Pfam" id="PF01370">
    <property type="entry name" value="Epimerase"/>
    <property type="match status" value="1"/>
</dbReference>
<dbReference type="InterPro" id="IPR036291">
    <property type="entry name" value="NAD(P)-bd_dom_sf"/>
</dbReference>
<evidence type="ECO:0000256" key="9">
    <source>
        <dbReference type="ARBA" id="ARBA00023277"/>
    </source>
</evidence>
<accession>A0A3E1KC03</accession>
<dbReference type="CDD" id="cd05247">
    <property type="entry name" value="UDP_G4E_1_SDR_e"/>
    <property type="match status" value="1"/>
</dbReference>
<evidence type="ECO:0000256" key="5">
    <source>
        <dbReference type="ARBA" id="ARBA00013189"/>
    </source>
</evidence>
<comment type="cofactor">
    <cofactor evidence="2 10">
        <name>NAD(+)</name>
        <dbReference type="ChEBI" id="CHEBI:57540"/>
    </cofactor>
</comment>
<evidence type="ECO:0000256" key="3">
    <source>
        <dbReference type="ARBA" id="ARBA00004947"/>
    </source>
</evidence>
<dbReference type="Proteomes" id="UP000260351">
    <property type="component" value="Unassembled WGS sequence"/>
</dbReference>
<dbReference type="Gene3D" id="3.40.50.720">
    <property type="entry name" value="NAD(P)-binding Rossmann-like Domain"/>
    <property type="match status" value="1"/>
</dbReference>
<evidence type="ECO:0000256" key="10">
    <source>
        <dbReference type="RuleBase" id="RU366046"/>
    </source>
</evidence>
<dbReference type="InterPro" id="IPR005886">
    <property type="entry name" value="UDP_G4E"/>
</dbReference>